<dbReference type="Proteomes" id="UP000235406">
    <property type="component" value="Unassembled WGS sequence"/>
</dbReference>
<dbReference type="PROSITE" id="PS51007">
    <property type="entry name" value="CYTC"/>
    <property type="match status" value="1"/>
</dbReference>
<dbReference type="Pfam" id="PF00034">
    <property type="entry name" value="Cytochrom_C"/>
    <property type="match status" value="1"/>
</dbReference>
<proteinExistence type="predicted"/>
<name>A0A2N7JTK9_9VIBR</name>
<evidence type="ECO:0000313" key="8">
    <source>
        <dbReference type="Proteomes" id="UP000235406"/>
    </source>
</evidence>
<evidence type="ECO:0000256" key="1">
    <source>
        <dbReference type="ARBA" id="ARBA00022617"/>
    </source>
</evidence>
<dbReference type="AlphaFoldDB" id="A0A2N7JTK9"/>
<feature type="signal peptide" evidence="5">
    <location>
        <begin position="1"/>
        <end position="26"/>
    </location>
</feature>
<keyword evidence="2 4" id="KW-0479">Metal-binding</keyword>
<dbReference type="InterPro" id="IPR036909">
    <property type="entry name" value="Cyt_c-like_dom_sf"/>
</dbReference>
<feature type="chain" id="PRO_5014730738" evidence="5">
    <location>
        <begin position="27"/>
        <end position="121"/>
    </location>
</feature>
<keyword evidence="1 4" id="KW-0349">Heme</keyword>
<evidence type="ECO:0000259" key="6">
    <source>
        <dbReference type="PROSITE" id="PS51007"/>
    </source>
</evidence>
<comment type="caution">
    <text evidence="7">The sequence shown here is derived from an EMBL/GenBank/DDBJ whole genome shotgun (WGS) entry which is preliminary data.</text>
</comment>
<dbReference type="RefSeq" id="WP_102438947.1">
    <property type="nucleotide sequence ID" value="NZ_CAWNVI010000180.1"/>
</dbReference>
<evidence type="ECO:0000256" key="2">
    <source>
        <dbReference type="ARBA" id="ARBA00022723"/>
    </source>
</evidence>
<dbReference type="SUPFAM" id="SSF46626">
    <property type="entry name" value="Cytochrome c"/>
    <property type="match status" value="1"/>
</dbReference>
<keyword evidence="3 4" id="KW-0408">Iron</keyword>
<dbReference type="GO" id="GO:0020037">
    <property type="term" value="F:heme binding"/>
    <property type="evidence" value="ECO:0007669"/>
    <property type="project" value="InterPro"/>
</dbReference>
<reference evidence="8" key="1">
    <citation type="submission" date="2016-07" db="EMBL/GenBank/DDBJ databases">
        <title>Nontailed viruses are major unrecognized killers of bacteria in the ocean.</title>
        <authorList>
            <person name="Kauffman K."/>
            <person name="Hussain F."/>
            <person name="Yang J."/>
            <person name="Arevalo P."/>
            <person name="Brown J."/>
            <person name="Cutler M."/>
            <person name="Kelly L."/>
            <person name="Polz M.F."/>
        </authorList>
    </citation>
    <scope>NUCLEOTIDE SEQUENCE [LARGE SCALE GENOMIC DNA]</scope>
    <source>
        <strain evidence="8">10N.261.46.F8</strain>
    </source>
</reference>
<evidence type="ECO:0000313" key="7">
    <source>
        <dbReference type="EMBL" id="PMM61799.1"/>
    </source>
</evidence>
<evidence type="ECO:0000256" key="3">
    <source>
        <dbReference type="ARBA" id="ARBA00023004"/>
    </source>
</evidence>
<dbReference type="InterPro" id="IPR009056">
    <property type="entry name" value="Cyt_c-like_dom"/>
</dbReference>
<dbReference type="EMBL" id="MCZK01000180">
    <property type="protein sequence ID" value="PMM61799.1"/>
    <property type="molecule type" value="Genomic_DNA"/>
</dbReference>
<dbReference type="GO" id="GO:0009055">
    <property type="term" value="F:electron transfer activity"/>
    <property type="evidence" value="ECO:0007669"/>
    <property type="project" value="InterPro"/>
</dbReference>
<organism evidence="7 8">
    <name type="scientific">Vibrio lentus</name>
    <dbReference type="NCBI Taxonomy" id="136468"/>
    <lineage>
        <taxon>Bacteria</taxon>
        <taxon>Pseudomonadati</taxon>
        <taxon>Pseudomonadota</taxon>
        <taxon>Gammaproteobacteria</taxon>
        <taxon>Vibrionales</taxon>
        <taxon>Vibrionaceae</taxon>
        <taxon>Vibrio</taxon>
    </lineage>
</organism>
<feature type="domain" description="Cytochrome c" evidence="6">
    <location>
        <begin position="33"/>
        <end position="121"/>
    </location>
</feature>
<evidence type="ECO:0000256" key="5">
    <source>
        <dbReference type="SAM" id="SignalP"/>
    </source>
</evidence>
<protein>
    <submittedName>
        <fullName evidence="7">Cytochrome C oxidase Cbb3</fullName>
    </submittedName>
</protein>
<keyword evidence="5" id="KW-0732">Signal</keyword>
<evidence type="ECO:0000256" key="4">
    <source>
        <dbReference type="PROSITE-ProRule" id="PRU00433"/>
    </source>
</evidence>
<accession>A0A2N7JTK9</accession>
<dbReference type="OrthoDB" id="9811281at2"/>
<gene>
    <name evidence="7" type="ORF">BCT49_19570</name>
</gene>
<sequence length="121" mass="12842">MKNITKLHVLACLGFVASMMTFSANSASLDDATHFANGKAKYQQFCQVCHGDTGLGDGPTAASLAHKPANIPNKLGKLFTTKNSLAGDILEGEVESGMPAWQGIITKQDALDILTYVESIQ</sequence>
<dbReference type="GO" id="GO:0046872">
    <property type="term" value="F:metal ion binding"/>
    <property type="evidence" value="ECO:0007669"/>
    <property type="project" value="UniProtKB-KW"/>
</dbReference>
<dbReference type="Gene3D" id="1.10.760.10">
    <property type="entry name" value="Cytochrome c-like domain"/>
    <property type="match status" value="1"/>
</dbReference>